<accession>A0ABP6KY09</accession>
<dbReference type="PANTHER" id="PTHR43767:SF1">
    <property type="entry name" value="NONRIBOSOMAL PEPTIDE SYNTHASE PES1 (EUROFUNG)-RELATED"/>
    <property type="match status" value="1"/>
</dbReference>
<dbReference type="Pfam" id="PF00550">
    <property type="entry name" value="PP-binding"/>
    <property type="match status" value="1"/>
</dbReference>
<dbReference type="InterPro" id="IPR009081">
    <property type="entry name" value="PP-bd_ACP"/>
</dbReference>
<dbReference type="PROSITE" id="PS00455">
    <property type="entry name" value="AMP_BINDING"/>
    <property type="match status" value="1"/>
</dbReference>
<name>A0ABP6KY09_9ACTN</name>
<evidence type="ECO:0000313" key="4">
    <source>
        <dbReference type="Proteomes" id="UP001501035"/>
    </source>
</evidence>
<proteinExistence type="predicted"/>
<feature type="region of interest" description="Disordered" evidence="1">
    <location>
        <begin position="535"/>
        <end position="558"/>
    </location>
</feature>
<dbReference type="EMBL" id="BAAAVS010000001">
    <property type="protein sequence ID" value="GAA3023696.1"/>
    <property type="molecule type" value="Genomic_DNA"/>
</dbReference>
<dbReference type="InterPro" id="IPR025110">
    <property type="entry name" value="AMP-bd_C"/>
</dbReference>
<dbReference type="SUPFAM" id="SSF47336">
    <property type="entry name" value="ACP-like"/>
    <property type="match status" value="1"/>
</dbReference>
<dbReference type="Pfam" id="PF13193">
    <property type="entry name" value="AMP-binding_C"/>
    <property type="match status" value="1"/>
</dbReference>
<dbReference type="SUPFAM" id="SSF56801">
    <property type="entry name" value="Acetyl-CoA synthetase-like"/>
    <property type="match status" value="1"/>
</dbReference>
<evidence type="ECO:0000313" key="3">
    <source>
        <dbReference type="EMBL" id="GAA3023696.1"/>
    </source>
</evidence>
<feature type="compositionally biased region" description="Low complexity" evidence="1">
    <location>
        <begin position="542"/>
        <end position="556"/>
    </location>
</feature>
<dbReference type="Gene3D" id="2.30.38.10">
    <property type="entry name" value="Luciferase, Domain 3"/>
    <property type="match status" value="1"/>
</dbReference>
<sequence length="632" mass="66484">MLYDRLVAGYPPDVAEQYRAAGYWIGQTHTAMLTESAAAHGQAVAIGDGRRNLTYRELLDQSRRLANGLIDELGLRPGDRAVVQFPNVVEYVEVVFALFDAGVLPVFALASHTAGDIADLVARAGAAAYLTVDSFGGTDFRSRAEHLAGVGTTTPAGRPLATVVAELDRADPWAAVRSANAESTGRSGAPSDIAFLQLSGGTTGAPKLIGRTHDDYLYSVRESVRICGLDESSVFGVVLPVSHNFTMSSPGILGALHTGARIVMVPATDARTVLATVAAAGITQLSVVPPLVTAWLDSPEAERYDVSALRVLQVGGAKLAESVARRVPDLFPNATLQQVFGMAEGLVNYTRLDDAVERIVATQGRPISPGDEVRVVDAAGAEVPAGQEGSLQTRGPYTIREYWHGASPESFTPDGFYRTGDRVIRDADGYLVVVGRDKDQINRAGEKIAPTEVEGALLTHPAVRDASVVGVPDDRLGERTVAYVIPTAAAVAAGTLPDGFAVRGFLRAAGLAGFKIPDEVLIVEEFPTTAVGKVSKKDQRVDAAAPESPGPASADPLDTDRLLADLADKLMVDRGALTGDLPLADSGIDSLQLMALLDKWRAAGAGGLDFETVAQSPTIRDLIAAVRRAGAR</sequence>
<evidence type="ECO:0000259" key="2">
    <source>
        <dbReference type="PROSITE" id="PS50075"/>
    </source>
</evidence>
<dbReference type="RefSeq" id="WP_344716222.1">
    <property type="nucleotide sequence ID" value="NZ_BAAAVS010000001.1"/>
</dbReference>
<keyword evidence="4" id="KW-1185">Reference proteome</keyword>
<dbReference type="Pfam" id="PF00501">
    <property type="entry name" value="AMP-binding"/>
    <property type="match status" value="1"/>
</dbReference>
<dbReference type="Proteomes" id="UP001501035">
    <property type="component" value="Unassembled WGS sequence"/>
</dbReference>
<dbReference type="InterPro" id="IPR000873">
    <property type="entry name" value="AMP-dep_synth/lig_dom"/>
</dbReference>
<dbReference type="InterPro" id="IPR045851">
    <property type="entry name" value="AMP-bd_C_sf"/>
</dbReference>
<dbReference type="PANTHER" id="PTHR43767">
    <property type="entry name" value="LONG-CHAIN-FATTY-ACID--COA LIGASE"/>
    <property type="match status" value="1"/>
</dbReference>
<organism evidence="3 4">
    <name type="scientific">Gordonia defluvii</name>
    <dbReference type="NCBI Taxonomy" id="283718"/>
    <lineage>
        <taxon>Bacteria</taxon>
        <taxon>Bacillati</taxon>
        <taxon>Actinomycetota</taxon>
        <taxon>Actinomycetes</taxon>
        <taxon>Mycobacteriales</taxon>
        <taxon>Gordoniaceae</taxon>
        <taxon>Gordonia</taxon>
    </lineage>
</organism>
<reference evidence="4" key="1">
    <citation type="journal article" date="2019" name="Int. J. Syst. Evol. Microbiol.">
        <title>The Global Catalogue of Microorganisms (GCM) 10K type strain sequencing project: providing services to taxonomists for standard genome sequencing and annotation.</title>
        <authorList>
            <consortium name="The Broad Institute Genomics Platform"/>
            <consortium name="The Broad Institute Genome Sequencing Center for Infectious Disease"/>
            <person name="Wu L."/>
            <person name="Ma J."/>
        </authorList>
    </citation>
    <scope>NUCLEOTIDE SEQUENCE [LARGE SCALE GENOMIC DNA]</scope>
    <source>
        <strain evidence="4">JCM 14234</strain>
    </source>
</reference>
<dbReference type="InterPro" id="IPR036736">
    <property type="entry name" value="ACP-like_sf"/>
</dbReference>
<gene>
    <name evidence="3" type="ORF">GCM10010528_02160</name>
</gene>
<evidence type="ECO:0000256" key="1">
    <source>
        <dbReference type="SAM" id="MobiDB-lite"/>
    </source>
</evidence>
<feature type="domain" description="Carrier" evidence="2">
    <location>
        <begin position="553"/>
        <end position="630"/>
    </location>
</feature>
<comment type="caution">
    <text evidence="3">The sequence shown here is derived from an EMBL/GenBank/DDBJ whole genome shotgun (WGS) entry which is preliminary data.</text>
</comment>
<dbReference type="Gene3D" id="3.30.300.30">
    <property type="match status" value="1"/>
</dbReference>
<dbReference type="InterPro" id="IPR020845">
    <property type="entry name" value="AMP-binding_CS"/>
</dbReference>
<dbReference type="InterPro" id="IPR050237">
    <property type="entry name" value="ATP-dep_AMP-bd_enzyme"/>
</dbReference>
<dbReference type="Gene3D" id="3.40.50.980">
    <property type="match status" value="2"/>
</dbReference>
<protein>
    <submittedName>
        <fullName evidence="3">(2,3-dihydroxybenzoyl)adenylate synthase</fullName>
    </submittedName>
</protein>
<dbReference type="Gene3D" id="1.10.1200.10">
    <property type="entry name" value="ACP-like"/>
    <property type="match status" value="1"/>
</dbReference>
<dbReference type="PROSITE" id="PS50075">
    <property type="entry name" value="CARRIER"/>
    <property type="match status" value="1"/>
</dbReference>